<evidence type="ECO:0000256" key="3">
    <source>
        <dbReference type="PROSITE-ProRule" id="PRU00221"/>
    </source>
</evidence>
<dbReference type="InterPro" id="IPR019775">
    <property type="entry name" value="WD40_repeat_CS"/>
</dbReference>
<dbReference type="SMART" id="SM00320">
    <property type="entry name" value="WD40"/>
    <property type="match status" value="2"/>
</dbReference>
<reference evidence="5" key="2">
    <citation type="submission" date="2015-01" db="EMBL/GenBank/DDBJ databases">
        <title>Evolutionary Origins and Diversification of the Mycorrhizal Mutualists.</title>
        <authorList>
            <consortium name="DOE Joint Genome Institute"/>
            <consortium name="Mycorrhizal Genomics Consortium"/>
            <person name="Kohler A."/>
            <person name="Kuo A."/>
            <person name="Nagy L.G."/>
            <person name="Floudas D."/>
            <person name="Copeland A."/>
            <person name="Barry K.W."/>
            <person name="Cichocki N."/>
            <person name="Veneault-Fourrey C."/>
            <person name="LaButti K."/>
            <person name="Lindquist E.A."/>
            <person name="Lipzen A."/>
            <person name="Lundell T."/>
            <person name="Morin E."/>
            <person name="Murat C."/>
            <person name="Riley R."/>
            <person name="Ohm R."/>
            <person name="Sun H."/>
            <person name="Tunlid A."/>
            <person name="Henrissat B."/>
            <person name="Grigoriev I.V."/>
            <person name="Hibbett D.S."/>
            <person name="Martin F."/>
        </authorList>
    </citation>
    <scope>NUCLEOTIDE SEQUENCE [LARGE SCALE GENOMIC DNA]</scope>
    <source>
        <strain evidence="5">UH-Slu-Lm8-n1</strain>
    </source>
</reference>
<name>A0A0D0AFK4_9AGAM</name>
<sequence>MASTLTKAAGMKSILTPSITLKGHGDWIESISYFPDGQRMISGSGDKTARQWDLKTGKEIEKARAVCKDEVVWEVAVSRNGRWVATAGDRPGELKACEVETGIMKTFKGHSREISCIDISVDRDNTLLASGSDDQTAQIWNLDTGKLVAGPFKSEDWVGAVRFSTDSKKLAVKSPVHGRVMHNYG</sequence>
<feature type="repeat" description="WD" evidence="3">
    <location>
        <begin position="107"/>
        <end position="150"/>
    </location>
</feature>
<evidence type="ECO:0008006" key="6">
    <source>
        <dbReference type="Google" id="ProtNLM"/>
    </source>
</evidence>
<evidence type="ECO:0000256" key="2">
    <source>
        <dbReference type="ARBA" id="ARBA00022737"/>
    </source>
</evidence>
<dbReference type="OrthoDB" id="2911645at2759"/>
<dbReference type="Gene3D" id="2.130.10.10">
    <property type="entry name" value="YVTN repeat-like/Quinoprotein amine dehydrogenase"/>
    <property type="match status" value="1"/>
</dbReference>
<proteinExistence type="predicted"/>
<gene>
    <name evidence="4" type="ORF">CY34DRAFT_813933</name>
</gene>
<reference evidence="4 5" key="1">
    <citation type="submission" date="2014-04" db="EMBL/GenBank/DDBJ databases">
        <authorList>
            <consortium name="DOE Joint Genome Institute"/>
            <person name="Kuo A."/>
            <person name="Ruytinx J."/>
            <person name="Rineau F."/>
            <person name="Colpaert J."/>
            <person name="Kohler A."/>
            <person name="Nagy L.G."/>
            <person name="Floudas D."/>
            <person name="Copeland A."/>
            <person name="Barry K.W."/>
            <person name="Cichocki N."/>
            <person name="Veneault-Fourrey C."/>
            <person name="LaButti K."/>
            <person name="Lindquist E.A."/>
            <person name="Lipzen A."/>
            <person name="Lundell T."/>
            <person name="Morin E."/>
            <person name="Murat C."/>
            <person name="Sun H."/>
            <person name="Tunlid A."/>
            <person name="Henrissat B."/>
            <person name="Grigoriev I.V."/>
            <person name="Hibbett D.S."/>
            <person name="Martin F."/>
            <person name="Nordberg H.P."/>
            <person name="Cantor M.N."/>
            <person name="Hua S.X."/>
        </authorList>
    </citation>
    <scope>NUCLEOTIDE SEQUENCE [LARGE SCALE GENOMIC DNA]</scope>
    <source>
        <strain evidence="4 5">UH-Slu-Lm8-n1</strain>
    </source>
</reference>
<evidence type="ECO:0000313" key="4">
    <source>
        <dbReference type="EMBL" id="KIK32977.1"/>
    </source>
</evidence>
<feature type="repeat" description="WD" evidence="3">
    <location>
        <begin position="21"/>
        <end position="62"/>
    </location>
</feature>
<accession>A0A0D0AFK4</accession>
<dbReference type="HOGENOM" id="CLU_000288_57_18_1"/>
<keyword evidence="5" id="KW-1185">Reference proteome</keyword>
<dbReference type="AlphaFoldDB" id="A0A0D0AFK4"/>
<dbReference type="InterPro" id="IPR036322">
    <property type="entry name" value="WD40_repeat_dom_sf"/>
</dbReference>
<dbReference type="PROSITE" id="PS00678">
    <property type="entry name" value="WD_REPEATS_1"/>
    <property type="match status" value="1"/>
</dbReference>
<dbReference type="EMBL" id="KN836061">
    <property type="protein sequence ID" value="KIK32977.1"/>
    <property type="molecule type" value="Genomic_DNA"/>
</dbReference>
<dbReference type="Pfam" id="PF00400">
    <property type="entry name" value="WD40"/>
    <property type="match status" value="2"/>
</dbReference>
<dbReference type="PROSITE" id="PS50294">
    <property type="entry name" value="WD_REPEATS_REGION"/>
    <property type="match status" value="2"/>
</dbReference>
<dbReference type="InterPro" id="IPR015943">
    <property type="entry name" value="WD40/YVTN_repeat-like_dom_sf"/>
</dbReference>
<dbReference type="PANTHER" id="PTHR19848">
    <property type="entry name" value="WD40 REPEAT PROTEIN"/>
    <property type="match status" value="1"/>
</dbReference>
<dbReference type="InterPro" id="IPR001680">
    <property type="entry name" value="WD40_rpt"/>
</dbReference>
<evidence type="ECO:0000313" key="5">
    <source>
        <dbReference type="Proteomes" id="UP000054485"/>
    </source>
</evidence>
<dbReference type="PROSITE" id="PS50082">
    <property type="entry name" value="WD_REPEATS_2"/>
    <property type="match status" value="2"/>
</dbReference>
<dbReference type="STRING" id="930992.A0A0D0AFK4"/>
<evidence type="ECO:0000256" key="1">
    <source>
        <dbReference type="ARBA" id="ARBA00022574"/>
    </source>
</evidence>
<dbReference type="Proteomes" id="UP000054485">
    <property type="component" value="Unassembled WGS sequence"/>
</dbReference>
<dbReference type="PANTHER" id="PTHR19848:SF8">
    <property type="entry name" value="F-BOX AND WD REPEAT DOMAIN CONTAINING 7"/>
    <property type="match status" value="1"/>
</dbReference>
<keyword evidence="2" id="KW-0677">Repeat</keyword>
<protein>
    <recommendedName>
        <fullName evidence="6">WD40 repeat-like protein</fullName>
    </recommendedName>
</protein>
<keyword evidence="1 3" id="KW-0853">WD repeat</keyword>
<dbReference type="InParanoid" id="A0A0D0AFK4"/>
<dbReference type="SUPFAM" id="SSF50978">
    <property type="entry name" value="WD40 repeat-like"/>
    <property type="match status" value="1"/>
</dbReference>
<organism evidence="4 5">
    <name type="scientific">Suillus luteus UH-Slu-Lm8-n1</name>
    <dbReference type="NCBI Taxonomy" id="930992"/>
    <lineage>
        <taxon>Eukaryota</taxon>
        <taxon>Fungi</taxon>
        <taxon>Dikarya</taxon>
        <taxon>Basidiomycota</taxon>
        <taxon>Agaricomycotina</taxon>
        <taxon>Agaricomycetes</taxon>
        <taxon>Agaricomycetidae</taxon>
        <taxon>Boletales</taxon>
        <taxon>Suillineae</taxon>
        <taxon>Suillaceae</taxon>
        <taxon>Suillus</taxon>
    </lineage>
</organism>